<reference evidence="2 3" key="3">
    <citation type="submission" date="2019-11" db="EMBL/GenBank/DDBJ databases">
        <title>A de novo genome assembly of a pear dwarfing rootstock.</title>
        <authorList>
            <person name="Wang F."/>
            <person name="Wang J."/>
            <person name="Li S."/>
            <person name="Zhang Y."/>
            <person name="Fang M."/>
            <person name="Ma L."/>
            <person name="Zhao Y."/>
            <person name="Jiang S."/>
        </authorList>
    </citation>
    <scope>NUCLEOTIDE SEQUENCE [LARGE SCALE GENOMIC DNA]</scope>
    <source>
        <strain evidence="2">S2</strain>
        <tissue evidence="2">Leaf</tissue>
    </source>
</reference>
<protein>
    <submittedName>
        <fullName evidence="2">F-box protein</fullName>
    </submittedName>
</protein>
<dbReference type="OrthoDB" id="1865546at2759"/>
<keyword evidence="3" id="KW-1185">Reference proteome</keyword>
<dbReference type="Pfam" id="PF23310">
    <property type="entry name" value="TPR_27"/>
    <property type="match status" value="1"/>
</dbReference>
<sequence length="147" mass="17624">MKKDKTMKKGKAMKKGTTTPTFIQSLRDELLLELLTKVTACSFHSLYSAKMVCKKFNQLAQHDHIFEHISIQRFERVDLLTSRRRHEEMYKFLERCREFNNLEALYTQRMRWYFKYNNFELRIESLKTKISKGCQASTYVYSAILVC</sequence>
<reference evidence="3" key="2">
    <citation type="submission" date="2019-10" db="EMBL/GenBank/DDBJ databases">
        <title>A de novo genome assembly of a pear dwarfing rootstock.</title>
        <authorList>
            <person name="Wang F."/>
            <person name="Wang J."/>
            <person name="Li S."/>
            <person name="Zhang Y."/>
            <person name="Fang M."/>
            <person name="Ma L."/>
            <person name="Zhao Y."/>
            <person name="Jiang S."/>
        </authorList>
    </citation>
    <scope>NUCLEOTIDE SEQUENCE [LARGE SCALE GENOMIC DNA]</scope>
</reference>
<dbReference type="Proteomes" id="UP000327157">
    <property type="component" value="Chromosome 16"/>
</dbReference>
<evidence type="ECO:0000259" key="1">
    <source>
        <dbReference type="Pfam" id="PF23310"/>
    </source>
</evidence>
<dbReference type="PANTHER" id="PTHR33784:SF10">
    <property type="entry name" value="F-BOX PROTEIN"/>
    <property type="match status" value="1"/>
</dbReference>
<comment type="caution">
    <text evidence="2">The sequence shown here is derived from an EMBL/GenBank/DDBJ whole genome shotgun (WGS) entry which is preliminary data.</text>
</comment>
<organism evidence="2 3">
    <name type="scientific">Pyrus ussuriensis x Pyrus communis</name>
    <dbReference type="NCBI Taxonomy" id="2448454"/>
    <lineage>
        <taxon>Eukaryota</taxon>
        <taxon>Viridiplantae</taxon>
        <taxon>Streptophyta</taxon>
        <taxon>Embryophyta</taxon>
        <taxon>Tracheophyta</taxon>
        <taxon>Spermatophyta</taxon>
        <taxon>Magnoliopsida</taxon>
        <taxon>eudicotyledons</taxon>
        <taxon>Gunneridae</taxon>
        <taxon>Pentapetalae</taxon>
        <taxon>rosids</taxon>
        <taxon>fabids</taxon>
        <taxon>Rosales</taxon>
        <taxon>Rosaceae</taxon>
        <taxon>Amygdaloideae</taxon>
        <taxon>Maleae</taxon>
        <taxon>Pyrus</taxon>
    </lineage>
</organism>
<evidence type="ECO:0000313" key="3">
    <source>
        <dbReference type="Proteomes" id="UP000327157"/>
    </source>
</evidence>
<dbReference type="SUPFAM" id="SSF81383">
    <property type="entry name" value="F-box domain"/>
    <property type="match status" value="1"/>
</dbReference>
<dbReference type="InterPro" id="IPR040338">
    <property type="entry name" value="At1g67623-like"/>
</dbReference>
<feature type="domain" description="At2g35280-like TPR" evidence="1">
    <location>
        <begin position="83"/>
        <end position="147"/>
    </location>
</feature>
<evidence type="ECO:0000313" key="2">
    <source>
        <dbReference type="EMBL" id="KAB2626252.1"/>
    </source>
</evidence>
<dbReference type="InterPro" id="IPR057136">
    <property type="entry name" value="At2g35280_TPR_dom"/>
</dbReference>
<dbReference type="AlphaFoldDB" id="A0A5N5HJD8"/>
<gene>
    <name evidence="2" type="ORF">D8674_017912</name>
</gene>
<name>A0A5N5HJD8_9ROSA</name>
<reference evidence="2 3" key="1">
    <citation type="submission" date="2019-09" db="EMBL/GenBank/DDBJ databases">
        <authorList>
            <person name="Ou C."/>
        </authorList>
    </citation>
    <scope>NUCLEOTIDE SEQUENCE [LARGE SCALE GENOMIC DNA]</scope>
    <source>
        <strain evidence="2">S2</strain>
        <tissue evidence="2">Leaf</tissue>
    </source>
</reference>
<dbReference type="PANTHER" id="PTHR33784">
    <property type="entry name" value="OS05G0482100 PROTEIN"/>
    <property type="match status" value="1"/>
</dbReference>
<accession>A0A5N5HJD8</accession>
<proteinExistence type="predicted"/>
<dbReference type="Gene3D" id="1.20.1280.50">
    <property type="match status" value="1"/>
</dbReference>
<dbReference type="InterPro" id="IPR036047">
    <property type="entry name" value="F-box-like_dom_sf"/>
</dbReference>
<dbReference type="EMBL" id="SMOL01000160">
    <property type="protein sequence ID" value="KAB2626252.1"/>
    <property type="molecule type" value="Genomic_DNA"/>
</dbReference>